<dbReference type="PANTHER" id="PTHR13477">
    <property type="entry name" value="MITOCHONDRIAL 39S RIBOSOMAL PROTEIN L49"/>
    <property type="match status" value="1"/>
</dbReference>
<sequence>MKPTSVVSALRIRAPKAPLAVYEFPKLESISVQNLPNNGFGAKNYHIPKTNFNHWPVYLKTRSNRITTEIKRVQGDVLQLRDDLKKFFPESRVTVNTTAGIVNIKGNVVVEVKNIFNHHMK</sequence>
<dbReference type="OMA" id="HWPVYKK"/>
<keyword evidence="5" id="KW-0687">Ribonucleoprotein</keyword>
<dbReference type="GO" id="GO:0006412">
    <property type="term" value="P:translation"/>
    <property type="evidence" value="ECO:0007669"/>
    <property type="project" value="InterPro"/>
</dbReference>
<dbReference type="HOGENOM" id="CLU_132729_1_0_1"/>
<evidence type="ECO:0000256" key="1">
    <source>
        <dbReference type="ARBA" id="ARBA00004173"/>
    </source>
</evidence>
<feature type="non-terminal residue" evidence="7">
    <location>
        <position position="1"/>
    </location>
</feature>
<dbReference type="Gene3D" id="3.30.780.10">
    <property type="entry name" value="SUI1-like domain"/>
    <property type="match status" value="1"/>
</dbReference>
<reference evidence="7 8" key="1">
    <citation type="submission" date="2013-02" db="EMBL/GenBank/DDBJ databases">
        <title>Genome sequence of Candida maltosa Xu316, a potential industrial strain for xylitol and ethanol production.</title>
        <authorList>
            <person name="Yu J."/>
            <person name="Wang Q."/>
            <person name="Geng X."/>
            <person name="Bao W."/>
            <person name="He P."/>
            <person name="Cai J."/>
        </authorList>
    </citation>
    <scope>NUCLEOTIDE SEQUENCE [LARGE SCALE GENOMIC DNA]</scope>
    <source>
        <strain evidence="8">Xu316</strain>
    </source>
</reference>
<evidence type="ECO:0000313" key="8">
    <source>
        <dbReference type="Proteomes" id="UP000011777"/>
    </source>
</evidence>
<comment type="caution">
    <text evidence="7">The sequence shown here is derived from an EMBL/GenBank/DDBJ whole genome shotgun (WGS) entry which is preliminary data.</text>
</comment>
<dbReference type="eggNOG" id="KOG4034">
    <property type="taxonomic scope" value="Eukaryota"/>
</dbReference>
<gene>
    <name evidence="7" type="ORF">G210_3951</name>
</gene>
<dbReference type="PANTHER" id="PTHR13477:SF0">
    <property type="entry name" value="LARGE RIBOSOMAL SUBUNIT PROTEIN ML49"/>
    <property type="match status" value="1"/>
</dbReference>
<dbReference type="GO" id="GO:0003735">
    <property type="term" value="F:structural constituent of ribosome"/>
    <property type="evidence" value="ECO:0007669"/>
    <property type="project" value="InterPro"/>
</dbReference>
<dbReference type="OrthoDB" id="19439at2759"/>
<keyword evidence="4" id="KW-0496">Mitochondrion</keyword>
<evidence type="ECO:0000256" key="6">
    <source>
        <dbReference type="ARBA" id="ARBA00035191"/>
    </source>
</evidence>
<organism evidence="7 8">
    <name type="scientific">Candida maltosa (strain Xu316)</name>
    <name type="common">Yeast</name>
    <dbReference type="NCBI Taxonomy" id="1245528"/>
    <lineage>
        <taxon>Eukaryota</taxon>
        <taxon>Fungi</taxon>
        <taxon>Dikarya</taxon>
        <taxon>Ascomycota</taxon>
        <taxon>Saccharomycotina</taxon>
        <taxon>Pichiomycetes</taxon>
        <taxon>Debaryomycetaceae</taxon>
        <taxon>Candida/Lodderomyces clade</taxon>
        <taxon>Candida</taxon>
    </lineage>
</organism>
<accession>M3HF15</accession>
<comment type="similarity">
    <text evidence="2">Belongs to the mitochondrion-specific ribosomal protein mL49 family.</text>
</comment>
<dbReference type="AlphaFoldDB" id="M3HF15"/>
<evidence type="ECO:0000256" key="5">
    <source>
        <dbReference type="ARBA" id="ARBA00023274"/>
    </source>
</evidence>
<evidence type="ECO:0000256" key="2">
    <source>
        <dbReference type="ARBA" id="ARBA00005677"/>
    </source>
</evidence>
<dbReference type="Proteomes" id="UP000011777">
    <property type="component" value="Unassembled WGS sequence"/>
</dbReference>
<dbReference type="GO" id="GO:0005762">
    <property type="term" value="C:mitochondrial large ribosomal subunit"/>
    <property type="evidence" value="ECO:0007669"/>
    <property type="project" value="TreeGrafter"/>
</dbReference>
<dbReference type="EMBL" id="AOGT01002305">
    <property type="protein sequence ID" value="EMG45837.1"/>
    <property type="molecule type" value="Genomic_DNA"/>
</dbReference>
<comment type="subcellular location">
    <subcellularLocation>
        <location evidence="1">Mitochondrion</location>
    </subcellularLocation>
</comment>
<proteinExistence type="inferred from homology"/>
<keyword evidence="3 7" id="KW-0689">Ribosomal protein</keyword>
<dbReference type="STRING" id="1245528.M3HF15"/>
<evidence type="ECO:0000313" key="7">
    <source>
        <dbReference type="EMBL" id="EMG45837.1"/>
    </source>
</evidence>
<keyword evidence="8" id="KW-1185">Reference proteome</keyword>
<dbReference type="InterPro" id="IPR007740">
    <property type="entry name" value="Ribosomal_mL49"/>
</dbReference>
<protein>
    <recommendedName>
        <fullName evidence="6">Large ribosomal subunit protein mL49</fullName>
    </recommendedName>
</protein>
<dbReference type="Pfam" id="PF05046">
    <property type="entry name" value="Img2"/>
    <property type="match status" value="1"/>
</dbReference>
<evidence type="ECO:0000256" key="3">
    <source>
        <dbReference type="ARBA" id="ARBA00022980"/>
    </source>
</evidence>
<name>M3HF15_CANMX</name>
<evidence type="ECO:0000256" key="4">
    <source>
        <dbReference type="ARBA" id="ARBA00023128"/>
    </source>
</evidence>